<sequence length="168" mass="18063">MKSILKFSLIALSITLASSCDSDDNNEEQQSNPTHKISFSGSSSTDSCDVDGTYSIGVEFVSDGNSVGTNSFNGTTNFMQLSEQMDLAGNTIGIKLTLLNFDANNSNSGRGSGLESIVVNIEDLSNNISILNESLENLFICTDSVYEVVLLYNTADNTSNINYLQHGF</sequence>
<keyword evidence="4" id="KW-1185">Reference proteome</keyword>
<protein>
    <submittedName>
        <fullName evidence="3">Uncharacterized protein</fullName>
    </submittedName>
</protein>
<feature type="chain" id="PRO_5040827403" evidence="2">
    <location>
        <begin position="23"/>
        <end position="168"/>
    </location>
</feature>
<dbReference type="AlphaFoldDB" id="A0A9X1FAJ0"/>
<reference evidence="3" key="1">
    <citation type="submission" date="2021-04" db="EMBL/GenBank/DDBJ databases">
        <authorList>
            <person name="Pira H."/>
            <person name="Risdian C."/>
            <person name="Wink J."/>
        </authorList>
    </citation>
    <scope>NUCLEOTIDE SEQUENCE</scope>
    <source>
        <strain evidence="3">WHY3</strain>
    </source>
</reference>
<proteinExistence type="predicted"/>
<dbReference type="PROSITE" id="PS51257">
    <property type="entry name" value="PROKAR_LIPOPROTEIN"/>
    <property type="match status" value="1"/>
</dbReference>
<dbReference type="Proteomes" id="UP001138894">
    <property type="component" value="Unassembled WGS sequence"/>
</dbReference>
<dbReference type="EMBL" id="JAGSPD010000011">
    <property type="protein sequence ID" value="MBV7270164.1"/>
    <property type="molecule type" value="Genomic_DNA"/>
</dbReference>
<organism evidence="3 4">
    <name type="scientific">Winogradskyella luteola</name>
    <dbReference type="NCBI Taxonomy" id="2828330"/>
    <lineage>
        <taxon>Bacteria</taxon>
        <taxon>Pseudomonadati</taxon>
        <taxon>Bacteroidota</taxon>
        <taxon>Flavobacteriia</taxon>
        <taxon>Flavobacteriales</taxon>
        <taxon>Flavobacteriaceae</taxon>
        <taxon>Winogradskyella</taxon>
    </lineage>
</organism>
<keyword evidence="2" id="KW-0732">Signal</keyword>
<dbReference type="RefSeq" id="WP_218547162.1">
    <property type="nucleotide sequence ID" value="NZ_JAGSPD010000011.1"/>
</dbReference>
<feature type="compositionally biased region" description="Low complexity" evidence="1">
    <location>
        <begin position="38"/>
        <end position="47"/>
    </location>
</feature>
<accession>A0A9X1FAJ0</accession>
<evidence type="ECO:0000256" key="1">
    <source>
        <dbReference type="SAM" id="MobiDB-lite"/>
    </source>
</evidence>
<feature type="compositionally biased region" description="Polar residues" evidence="1">
    <location>
        <begin position="28"/>
        <end position="37"/>
    </location>
</feature>
<feature type="region of interest" description="Disordered" evidence="1">
    <location>
        <begin position="21"/>
        <end position="47"/>
    </location>
</feature>
<evidence type="ECO:0000313" key="3">
    <source>
        <dbReference type="EMBL" id="MBV7270164.1"/>
    </source>
</evidence>
<feature type="signal peptide" evidence="2">
    <location>
        <begin position="1"/>
        <end position="22"/>
    </location>
</feature>
<comment type="caution">
    <text evidence="3">The sequence shown here is derived from an EMBL/GenBank/DDBJ whole genome shotgun (WGS) entry which is preliminary data.</text>
</comment>
<evidence type="ECO:0000313" key="4">
    <source>
        <dbReference type="Proteomes" id="UP001138894"/>
    </source>
</evidence>
<evidence type="ECO:0000256" key="2">
    <source>
        <dbReference type="SAM" id="SignalP"/>
    </source>
</evidence>
<name>A0A9X1FAJ0_9FLAO</name>
<gene>
    <name evidence="3" type="ORF">KCG49_13285</name>
</gene>